<dbReference type="Gramene" id="BGIOSGA015599-TA">
    <property type="protein sequence ID" value="BGIOSGA015599-PA"/>
    <property type="gene ID" value="BGIOSGA015599"/>
</dbReference>
<name>A2XQD4_ORYSI</name>
<proteinExistence type="predicted"/>
<evidence type="ECO:0000313" key="1">
    <source>
        <dbReference type="EMBL" id="EAY93044.1"/>
    </source>
</evidence>
<dbReference type="Proteomes" id="UP000007015">
    <property type="component" value="Chromosome 4"/>
</dbReference>
<sequence length="111" mass="12820">MTLLYKLVWKPLTIDENAVMRISYKVMAVKARSRHDALVATAISYQRNFRRRSHTVLGEIWVPPYPLSIAQEARQCLCNLLLSCSDDDAANDRERISLPCHAGMPYRRRIC</sequence>
<evidence type="ECO:0000313" key="2">
    <source>
        <dbReference type="Proteomes" id="UP000007015"/>
    </source>
</evidence>
<organism evidence="1 2">
    <name type="scientific">Oryza sativa subsp. indica</name>
    <name type="common">Rice</name>
    <dbReference type="NCBI Taxonomy" id="39946"/>
    <lineage>
        <taxon>Eukaryota</taxon>
        <taxon>Viridiplantae</taxon>
        <taxon>Streptophyta</taxon>
        <taxon>Embryophyta</taxon>
        <taxon>Tracheophyta</taxon>
        <taxon>Spermatophyta</taxon>
        <taxon>Magnoliopsida</taxon>
        <taxon>Liliopsida</taxon>
        <taxon>Poales</taxon>
        <taxon>Poaceae</taxon>
        <taxon>BOP clade</taxon>
        <taxon>Oryzoideae</taxon>
        <taxon>Oryzeae</taxon>
        <taxon>Oryzinae</taxon>
        <taxon>Oryza</taxon>
        <taxon>Oryza sativa</taxon>
    </lineage>
</organism>
<protein>
    <submittedName>
        <fullName evidence="1">Uncharacterized protein</fullName>
    </submittedName>
</protein>
<dbReference type="EMBL" id="CM000129">
    <property type="protein sequence ID" value="EAY93044.1"/>
    <property type="molecule type" value="Genomic_DNA"/>
</dbReference>
<keyword evidence="2" id="KW-1185">Reference proteome</keyword>
<reference evidence="1 2" key="1">
    <citation type="journal article" date="2005" name="PLoS Biol.">
        <title>The genomes of Oryza sativa: a history of duplications.</title>
        <authorList>
            <person name="Yu J."/>
            <person name="Wang J."/>
            <person name="Lin W."/>
            <person name="Li S."/>
            <person name="Li H."/>
            <person name="Zhou J."/>
            <person name="Ni P."/>
            <person name="Dong W."/>
            <person name="Hu S."/>
            <person name="Zeng C."/>
            <person name="Zhang J."/>
            <person name="Zhang Y."/>
            <person name="Li R."/>
            <person name="Xu Z."/>
            <person name="Li S."/>
            <person name="Li X."/>
            <person name="Zheng H."/>
            <person name="Cong L."/>
            <person name="Lin L."/>
            <person name="Yin J."/>
            <person name="Geng J."/>
            <person name="Li G."/>
            <person name="Shi J."/>
            <person name="Liu J."/>
            <person name="Lv H."/>
            <person name="Li J."/>
            <person name="Wang J."/>
            <person name="Deng Y."/>
            <person name="Ran L."/>
            <person name="Shi X."/>
            <person name="Wang X."/>
            <person name="Wu Q."/>
            <person name="Li C."/>
            <person name="Ren X."/>
            <person name="Wang J."/>
            <person name="Wang X."/>
            <person name="Li D."/>
            <person name="Liu D."/>
            <person name="Zhang X."/>
            <person name="Ji Z."/>
            <person name="Zhao W."/>
            <person name="Sun Y."/>
            <person name="Zhang Z."/>
            <person name="Bao J."/>
            <person name="Han Y."/>
            <person name="Dong L."/>
            <person name="Ji J."/>
            <person name="Chen P."/>
            <person name="Wu S."/>
            <person name="Liu J."/>
            <person name="Xiao Y."/>
            <person name="Bu D."/>
            <person name="Tan J."/>
            <person name="Yang L."/>
            <person name="Ye C."/>
            <person name="Zhang J."/>
            <person name="Xu J."/>
            <person name="Zhou Y."/>
            <person name="Yu Y."/>
            <person name="Zhang B."/>
            <person name="Zhuang S."/>
            <person name="Wei H."/>
            <person name="Liu B."/>
            <person name="Lei M."/>
            <person name="Yu H."/>
            <person name="Li Y."/>
            <person name="Xu H."/>
            <person name="Wei S."/>
            <person name="He X."/>
            <person name="Fang L."/>
            <person name="Zhang Z."/>
            <person name="Zhang Y."/>
            <person name="Huang X."/>
            <person name="Su Z."/>
            <person name="Tong W."/>
            <person name="Li J."/>
            <person name="Tong Z."/>
            <person name="Li S."/>
            <person name="Ye J."/>
            <person name="Wang L."/>
            <person name="Fang L."/>
            <person name="Lei T."/>
            <person name="Chen C."/>
            <person name="Chen H."/>
            <person name="Xu Z."/>
            <person name="Li H."/>
            <person name="Huang H."/>
            <person name="Zhang F."/>
            <person name="Xu H."/>
            <person name="Li N."/>
            <person name="Zhao C."/>
            <person name="Li S."/>
            <person name="Dong L."/>
            <person name="Huang Y."/>
            <person name="Li L."/>
            <person name="Xi Y."/>
            <person name="Qi Q."/>
            <person name="Li W."/>
            <person name="Zhang B."/>
            <person name="Hu W."/>
            <person name="Zhang Y."/>
            <person name="Tian X."/>
            <person name="Jiao Y."/>
            <person name="Liang X."/>
            <person name="Jin J."/>
            <person name="Gao L."/>
            <person name="Zheng W."/>
            <person name="Hao B."/>
            <person name="Liu S."/>
            <person name="Wang W."/>
            <person name="Yuan L."/>
            <person name="Cao M."/>
            <person name="McDermott J."/>
            <person name="Samudrala R."/>
            <person name="Wang J."/>
            <person name="Wong G.K."/>
            <person name="Yang H."/>
        </authorList>
    </citation>
    <scope>NUCLEOTIDE SEQUENCE [LARGE SCALE GENOMIC DNA]</scope>
    <source>
        <strain evidence="2">cv. 93-11</strain>
    </source>
</reference>
<accession>A2XQD4</accession>
<dbReference type="HOGENOM" id="CLU_2162431_0_0_1"/>
<gene>
    <name evidence="1" type="ORF">OsI_14843</name>
</gene>
<dbReference type="AlphaFoldDB" id="A2XQD4"/>